<dbReference type="InterPro" id="IPR043020">
    <property type="entry name" value="GCM_large"/>
</dbReference>
<dbReference type="Proteomes" id="UP000001819">
    <property type="component" value="Chromosome 4"/>
</dbReference>
<dbReference type="GO" id="GO:0042063">
    <property type="term" value="P:gliogenesis"/>
    <property type="evidence" value="ECO:0007669"/>
    <property type="project" value="TreeGrafter"/>
</dbReference>
<sequence length="666" mass="72247">MQLRWKFLKRGTKTKGNIPIPIPIATRVVVGDLSRSSETEGLLIQNGSSLHRNGYSFKSQQILSNQQQQQHPDPQQQQQQQQNLCLSAGMTVKTKRDWDINDAIVPHVADLEFDEFSEWSDGHVRHIYALYNEEAKKHISGWAMRNTNNHNVNILKKSCLGVLVCSQHCVLPNGSRINLRPAICDKARRKQEGKQCPNKSCRGGRLEIKPCRGHCGYPVTHFWRHSGNAIFFQAKGVHDHLRPDPKNSSVSKRAFGRIPLGGKASVGATNPKKSVIAGLVKQVKQQNLMGKGIKGHRPAVASNPLSHSAASALDIYPFNGCGKCHTTYSHCTCHSYLEAGQSSSYASNGVAGGWPLNGAEATMGNHCESSANVFTVNHQHITYNYPTIYHATPAAATAPSKSPGLPYACISELAAASYQQQQHQSSTGGYSNAMCHQGPAATGCGISYESSPQLATPEPEFINYSQIKQHLGGSIQEELCKGEGQGQGQGQPTVKYNATVETQPLAYAEENYDYYYSSHREAKGHVQDYDLQQHHPHGHPHQQQFPGGVSAAAGHFYESANGYNGVSYFDTGTTVPPASVSASTGAASNPGIDPGSASGYGSYYDHYSSYEQQMAQAQIAQPSIGVMPTVAVAPPPPPPPPTLTYHHHHHHHLHHSAAAAATHAAH</sequence>
<dbReference type="PANTHER" id="PTHR12414">
    <property type="entry name" value="GLIAL CELLS MISSING RELATED/GLIDE"/>
    <property type="match status" value="1"/>
</dbReference>
<dbReference type="PANTHER" id="PTHR12414:SF8">
    <property type="entry name" value="TRANSCRIPTION FACTOR GLIAL CELLS MISSING-RELATED"/>
    <property type="match status" value="1"/>
</dbReference>
<evidence type="ECO:0000256" key="3">
    <source>
        <dbReference type="ARBA" id="ARBA00023125"/>
    </source>
</evidence>
<dbReference type="InterPro" id="IPR036115">
    <property type="entry name" value="GCM_dom_sf"/>
</dbReference>
<keyword evidence="5" id="KW-0539">Nucleus</keyword>
<keyword evidence="3" id="KW-0238">DNA-binding</keyword>
<dbReference type="InterPro" id="IPR043021">
    <property type="entry name" value="GCM_small"/>
</dbReference>
<dbReference type="RefSeq" id="XP_015035754.2">
    <property type="nucleotide sequence ID" value="XM_015180268.2"/>
</dbReference>
<feature type="compositionally biased region" description="Low complexity" evidence="6">
    <location>
        <begin position="656"/>
        <end position="666"/>
    </location>
</feature>
<dbReference type="InParanoid" id="A0A6I8V910"/>
<evidence type="ECO:0000313" key="9">
    <source>
        <dbReference type="RefSeq" id="XP_015035754.2"/>
    </source>
</evidence>
<dbReference type="PROSITE" id="PS50807">
    <property type="entry name" value="GCM"/>
    <property type="match status" value="1"/>
</dbReference>
<dbReference type="Gene3D" id="2.20.25.670">
    <property type="entry name" value="GCM domain, large subdomain"/>
    <property type="match status" value="1"/>
</dbReference>
<dbReference type="Gene3D" id="3.30.70.3530">
    <property type="entry name" value="GCM motif"/>
    <property type="match status" value="1"/>
</dbReference>
<keyword evidence="1" id="KW-0217">Developmental protein</keyword>
<reference evidence="9" key="1">
    <citation type="submission" date="2025-08" db="UniProtKB">
        <authorList>
            <consortium name="RefSeq"/>
        </authorList>
    </citation>
    <scope>IDENTIFICATION</scope>
    <source>
        <strain evidence="9">MV-25-SWS-2005</strain>
        <tissue evidence="9">Whole body</tissue>
    </source>
</reference>
<feature type="region of interest" description="Disordered" evidence="6">
    <location>
        <begin position="634"/>
        <end position="666"/>
    </location>
</feature>
<dbReference type="GO" id="GO:0000978">
    <property type="term" value="F:RNA polymerase II cis-regulatory region sequence-specific DNA binding"/>
    <property type="evidence" value="ECO:0007669"/>
    <property type="project" value="TreeGrafter"/>
</dbReference>
<dbReference type="Pfam" id="PF03615">
    <property type="entry name" value="GCM"/>
    <property type="match status" value="1"/>
</dbReference>
<dbReference type="SUPFAM" id="SSF90073">
    <property type="entry name" value="GCM domain"/>
    <property type="match status" value="1"/>
</dbReference>
<dbReference type="FunCoup" id="A0A6I8V910">
    <property type="interactions" value="41"/>
</dbReference>
<keyword evidence="4" id="KW-0804">Transcription</keyword>
<name>A0A6I8V910_DROPS</name>
<feature type="region of interest" description="Disordered" evidence="6">
    <location>
        <begin position="61"/>
        <end position="81"/>
    </location>
</feature>
<feature type="domain" description="GCM" evidence="7">
    <location>
        <begin position="96"/>
        <end position="255"/>
    </location>
</feature>
<feature type="compositionally biased region" description="Basic residues" evidence="6">
    <location>
        <begin position="645"/>
        <end position="655"/>
    </location>
</feature>
<dbReference type="GO" id="GO:0005634">
    <property type="term" value="C:nucleus"/>
    <property type="evidence" value="ECO:0007669"/>
    <property type="project" value="TreeGrafter"/>
</dbReference>
<dbReference type="InterPro" id="IPR003902">
    <property type="entry name" value="Tscrpt_reg_GCM"/>
</dbReference>
<evidence type="ECO:0000256" key="6">
    <source>
        <dbReference type="SAM" id="MobiDB-lite"/>
    </source>
</evidence>
<proteinExistence type="predicted"/>
<organism evidence="8 9">
    <name type="scientific">Drosophila pseudoobscura pseudoobscura</name>
    <name type="common">Fruit fly</name>
    <dbReference type="NCBI Taxonomy" id="46245"/>
    <lineage>
        <taxon>Eukaryota</taxon>
        <taxon>Metazoa</taxon>
        <taxon>Ecdysozoa</taxon>
        <taxon>Arthropoda</taxon>
        <taxon>Hexapoda</taxon>
        <taxon>Insecta</taxon>
        <taxon>Pterygota</taxon>
        <taxon>Neoptera</taxon>
        <taxon>Endopterygota</taxon>
        <taxon>Diptera</taxon>
        <taxon>Brachycera</taxon>
        <taxon>Muscomorpha</taxon>
        <taxon>Ephydroidea</taxon>
        <taxon>Drosophilidae</taxon>
        <taxon>Drosophila</taxon>
        <taxon>Sophophora</taxon>
    </lineage>
</organism>
<dbReference type="KEGG" id="dpo:4816877"/>
<evidence type="ECO:0000256" key="2">
    <source>
        <dbReference type="ARBA" id="ARBA00023015"/>
    </source>
</evidence>
<dbReference type="GO" id="GO:0001228">
    <property type="term" value="F:DNA-binding transcription activator activity, RNA polymerase II-specific"/>
    <property type="evidence" value="ECO:0007669"/>
    <property type="project" value="InterPro"/>
</dbReference>
<keyword evidence="8" id="KW-1185">Reference proteome</keyword>
<gene>
    <name evidence="9" type="primary">gcm2</name>
</gene>
<evidence type="ECO:0000313" key="8">
    <source>
        <dbReference type="Proteomes" id="UP000001819"/>
    </source>
</evidence>
<evidence type="ECO:0000256" key="5">
    <source>
        <dbReference type="ARBA" id="ARBA00023242"/>
    </source>
</evidence>
<protein>
    <submittedName>
        <fullName evidence="9">Transcription factor glial cells missing 2 isoform X1</fullName>
    </submittedName>
</protein>
<dbReference type="InterPro" id="IPR039791">
    <property type="entry name" value="GCM"/>
</dbReference>
<evidence type="ECO:0000256" key="4">
    <source>
        <dbReference type="ARBA" id="ARBA00023163"/>
    </source>
</evidence>
<keyword evidence="2" id="KW-0805">Transcription regulation</keyword>
<dbReference type="AlphaFoldDB" id="A0A6I8V910"/>
<evidence type="ECO:0000259" key="7">
    <source>
        <dbReference type="PROSITE" id="PS50807"/>
    </source>
</evidence>
<accession>A0A6I8V910</accession>
<evidence type="ECO:0000256" key="1">
    <source>
        <dbReference type="ARBA" id="ARBA00022473"/>
    </source>
</evidence>